<dbReference type="GO" id="GO:0005737">
    <property type="term" value="C:cytoplasm"/>
    <property type="evidence" value="ECO:0007669"/>
    <property type="project" value="UniProtKB-SubCell"/>
</dbReference>
<feature type="region of interest" description="Disordered" evidence="6">
    <location>
        <begin position="24"/>
        <end position="61"/>
    </location>
</feature>
<evidence type="ECO:0000256" key="3">
    <source>
        <dbReference type="ARBA" id="ARBA00022490"/>
    </source>
</evidence>
<dbReference type="PROSITE" id="PS50020">
    <property type="entry name" value="WW_DOMAIN_2"/>
    <property type="match status" value="1"/>
</dbReference>
<dbReference type="EMBL" id="CAKLBY020000167">
    <property type="protein sequence ID" value="CAK7930480.1"/>
    <property type="molecule type" value="Genomic_DNA"/>
</dbReference>
<comment type="caution">
    <text evidence="9">The sequence shown here is derived from an EMBL/GenBank/DDBJ whole genome shotgun (WGS) entry which is preliminary data.</text>
</comment>
<dbReference type="SMART" id="SM00228">
    <property type="entry name" value="PDZ"/>
    <property type="match status" value="1"/>
</dbReference>
<dbReference type="PROSITE" id="PS50106">
    <property type="entry name" value="PDZ"/>
    <property type="match status" value="1"/>
</dbReference>
<dbReference type="SUPFAM" id="SSF50156">
    <property type="entry name" value="PDZ domain-like"/>
    <property type="match status" value="1"/>
</dbReference>
<dbReference type="Gene3D" id="2.30.42.10">
    <property type="match status" value="1"/>
</dbReference>
<proteinExistence type="predicted"/>
<sequence length="768" mass="84425">MAQAVATLSQQPISTLPTRMTALPTLLSGPGSLSSSDGRNRAFDLSPPDSESDASLVPPDDGIDVHPRLIARGRVLLQAYQNQRRLQRRGECTSRVVPQHGYKTNTTVYNFQRLLDSSQENRDLNCISPEKHIVAVEAPPVKTNEVEEVLFPPLLVNAPPPRRTTIGPVVGDFNLKPLPAFKLIENQLPLLKNKNEKSWTDFTQLLTTNGQMMDLVDAQLGEIWAKLAAAEDEASEGQTLVDKWSQVVAQLLRQKRDAEKALARLVEVLGSRAFLAGKLMDDAVQFVSNQLRLELETLHRFTEKVKQETAVCEKEDLHASRSERGDGKELLWRQQLQERVQQLQASQADVAKLEDQLMQQKRKAADEKTQLQQALEVKLREVDALCSGVVLPVDYERIRTAEGVVCYRRKGSDDSNVLEDPRVPIAIELRSGRTLARAVDQEPGLTPDDIVSAVDVHSHLALDHAADGDETRRSFSTPHVMQSSDVAENIHVSLDGSRKHSIEDFTPPLPSGWEMRVTLSGAIFFYNKFTSTTAWTDPRLLGAEHAPSSPSDHASQEQPLVCNSSGVTFESQPSRPDSITTHAESMSDEFHYIDVVFKDRGPIGVRFHANVPDLGATVASLAPDMAASVKGVIAPDDELIAVNKNAVDSAPFRHVMLLLQGGLRPLTLTFKRARKEAQRPIDPGSAFPSVNGGVLIVESGDASDTLFDDEGVIDEGTVVDLEQLRVPTASPHLTAGHRYDSEASMNVADVIITNIFSLFWKPGSSSVD</sequence>
<dbReference type="GO" id="GO:0045944">
    <property type="term" value="P:positive regulation of transcription by RNA polymerase II"/>
    <property type="evidence" value="ECO:0007669"/>
    <property type="project" value="TreeGrafter"/>
</dbReference>
<evidence type="ECO:0000259" key="7">
    <source>
        <dbReference type="PROSITE" id="PS50020"/>
    </source>
</evidence>
<reference evidence="9" key="1">
    <citation type="submission" date="2024-01" db="EMBL/GenBank/DDBJ databases">
        <authorList>
            <person name="Webb A."/>
        </authorList>
    </citation>
    <scope>NUCLEOTIDE SEQUENCE</scope>
    <source>
        <strain evidence="9">Pm1</strain>
    </source>
</reference>
<dbReference type="InterPro" id="IPR036020">
    <property type="entry name" value="WW_dom_sf"/>
</dbReference>
<feature type="compositionally biased region" description="Low complexity" evidence="6">
    <location>
        <begin position="24"/>
        <end position="36"/>
    </location>
</feature>
<keyword evidence="4" id="KW-0539">Nucleus</keyword>
<feature type="domain" description="PDZ" evidence="8">
    <location>
        <begin position="592"/>
        <end position="674"/>
    </location>
</feature>
<keyword evidence="5" id="KW-0175">Coiled coil</keyword>
<dbReference type="Pfam" id="PF00397">
    <property type="entry name" value="WW"/>
    <property type="match status" value="1"/>
</dbReference>
<feature type="domain" description="WW" evidence="7">
    <location>
        <begin position="507"/>
        <end position="540"/>
    </location>
</feature>
<dbReference type="Pfam" id="PF00595">
    <property type="entry name" value="PDZ"/>
    <property type="match status" value="1"/>
</dbReference>
<protein>
    <recommendedName>
        <fullName evidence="11">WW domain-containing protein</fullName>
    </recommendedName>
</protein>
<evidence type="ECO:0000256" key="6">
    <source>
        <dbReference type="SAM" id="MobiDB-lite"/>
    </source>
</evidence>
<dbReference type="SMART" id="SM00456">
    <property type="entry name" value="WW"/>
    <property type="match status" value="1"/>
</dbReference>
<evidence type="ECO:0008006" key="11">
    <source>
        <dbReference type="Google" id="ProtNLM"/>
    </source>
</evidence>
<keyword evidence="3" id="KW-0963">Cytoplasm</keyword>
<evidence type="ECO:0000256" key="4">
    <source>
        <dbReference type="ARBA" id="ARBA00023242"/>
    </source>
</evidence>
<dbReference type="PANTHER" id="PTHR17616:SF8">
    <property type="entry name" value="TRANSCRIPTIONAL COACTIVATOR YORKIE"/>
    <property type="match status" value="1"/>
</dbReference>
<dbReference type="InterPro" id="IPR001202">
    <property type="entry name" value="WW_dom"/>
</dbReference>
<comment type="subcellular location">
    <subcellularLocation>
        <location evidence="2">Cytoplasm</location>
    </subcellularLocation>
    <subcellularLocation>
        <location evidence="1">Nucleus</location>
    </subcellularLocation>
</comment>
<evidence type="ECO:0000313" key="9">
    <source>
        <dbReference type="EMBL" id="CAK7930480.1"/>
    </source>
</evidence>
<dbReference type="InterPro" id="IPR051583">
    <property type="entry name" value="YAP1"/>
</dbReference>
<dbReference type="GO" id="GO:0005634">
    <property type="term" value="C:nucleus"/>
    <property type="evidence" value="ECO:0007669"/>
    <property type="project" value="UniProtKB-SubCell"/>
</dbReference>
<organism evidence="9 10">
    <name type="scientific">Peronospora matthiolae</name>
    <dbReference type="NCBI Taxonomy" id="2874970"/>
    <lineage>
        <taxon>Eukaryota</taxon>
        <taxon>Sar</taxon>
        <taxon>Stramenopiles</taxon>
        <taxon>Oomycota</taxon>
        <taxon>Peronosporomycetes</taxon>
        <taxon>Peronosporales</taxon>
        <taxon>Peronosporaceae</taxon>
        <taxon>Peronospora</taxon>
    </lineage>
</organism>
<dbReference type="PANTHER" id="PTHR17616">
    <property type="entry name" value="YES-ASSOCIATED PROTEIN YAP1 FAMILY MEMBER"/>
    <property type="match status" value="1"/>
</dbReference>
<evidence type="ECO:0000313" key="10">
    <source>
        <dbReference type="Proteomes" id="UP001162060"/>
    </source>
</evidence>
<dbReference type="SUPFAM" id="SSF51045">
    <property type="entry name" value="WW domain"/>
    <property type="match status" value="1"/>
</dbReference>
<feature type="coiled-coil region" evidence="5">
    <location>
        <begin position="241"/>
        <end position="268"/>
    </location>
</feature>
<dbReference type="AlphaFoldDB" id="A0AAV1UAW9"/>
<accession>A0AAV1UAW9</accession>
<dbReference type="InterPro" id="IPR001478">
    <property type="entry name" value="PDZ"/>
</dbReference>
<evidence type="ECO:0000256" key="5">
    <source>
        <dbReference type="SAM" id="Coils"/>
    </source>
</evidence>
<evidence type="ECO:0000259" key="8">
    <source>
        <dbReference type="PROSITE" id="PS50106"/>
    </source>
</evidence>
<evidence type="ECO:0000256" key="1">
    <source>
        <dbReference type="ARBA" id="ARBA00004123"/>
    </source>
</evidence>
<feature type="coiled-coil region" evidence="5">
    <location>
        <begin position="333"/>
        <end position="381"/>
    </location>
</feature>
<dbReference type="InterPro" id="IPR036034">
    <property type="entry name" value="PDZ_sf"/>
</dbReference>
<dbReference type="GO" id="GO:0003713">
    <property type="term" value="F:transcription coactivator activity"/>
    <property type="evidence" value="ECO:0007669"/>
    <property type="project" value="TreeGrafter"/>
</dbReference>
<dbReference type="GO" id="GO:0035329">
    <property type="term" value="P:hippo signaling"/>
    <property type="evidence" value="ECO:0007669"/>
    <property type="project" value="TreeGrafter"/>
</dbReference>
<dbReference type="Gene3D" id="2.20.70.10">
    <property type="match status" value="1"/>
</dbReference>
<gene>
    <name evidence="9" type="ORF">PM001_LOCUS15630</name>
</gene>
<dbReference type="Proteomes" id="UP001162060">
    <property type="component" value="Unassembled WGS sequence"/>
</dbReference>
<name>A0AAV1UAW9_9STRA</name>
<evidence type="ECO:0000256" key="2">
    <source>
        <dbReference type="ARBA" id="ARBA00004496"/>
    </source>
</evidence>
<dbReference type="CDD" id="cd00201">
    <property type="entry name" value="WW"/>
    <property type="match status" value="1"/>
</dbReference>